<evidence type="ECO:0000256" key="1">
    <source>
        <dbReference type="ARBA" id="ARBA00004651"/>
    </source>
</evidence>
<name>A0A6J6G757_9ZZZZ</name>
<keyword evidence="4 7" id="KW-1133">Transmembrane helix</keyword>
<dbReference type="GO" id="GO:0004129">
    <property type="term" value="F:cytochrome-c oxidase activity"/>
    <property type="evidence" value="ECO:0007669"/>
    <property type="project" value="UniProtKB-EC"/>
</dbReference>
<dbReference type="EMBL" id="CAEZUJ010000010">
    <property type="protein sequence ID" value="CAB4594994.1"/>
    <property type="molecule type" value="Genomic_DNA"/>
</dbReference>
<evidence type="ECO:0000256" key="7">
    <source>
        <dbReference type="SAM" id="Phobius"/>
    </source>
</evidence>
<evidence type="ECO:0000256" key="6">
    <source>
        <dbReference type="ARBA" id="ARBA00047816"/>
    </source>
</evidence>
<dbReference type="PIRSF" id="PIRSF017385">
    <property type="entry name" value="CtaF"/>
    <property type="match status" value="1"/>
</dbReference>
<protein>
    <submittedName>
        <fullName evidence="8">Unannotated protein</fullName>
    </submittedName>
</protein>
<dbReference type="EMBL" id="CAFBLI010000006">
    <property type="protein sequence ID" value="CAB4856377.1"/>
    <property type="molecule type" value="Genomic_DNA"/>
</dbReference>
<evidence type="ECO:0000256" key="5">
    <source>
        <dbReference type="ARBA" id="ARBA00023136"/>
    </source>
</evidence>
<reference evidence="8" key="1">
    <citation type="submission" date="2020-05" db="EMBL/GenBank/DDBJ databases">
        <authorList>
            <person name="Chiriac C."/>
            <person name="Salcher M."/>
            <person name="Ghai R."/>
            <person name="Kavagutti S V."/>
        </authorList>
    </citation>
    <scope>NUCLEOTIDE SEQUENCE</scope>
</reference>
<organism evidence="8">
    <name type="scientific">freshwater metagenome</name>
    <dbReference type="NCBI Taxonomy" id="449393"/>
    <lineage>
        <taxon>unclassified sequences</taxon>
        <taxon>metagenomes</taxon>
        <taxon>ecological metagenomes</taxon>
    </lineage>
</organism>
<evidence type="ECO:0000313" key="11">
    <source>
        <dbReference type="EMBL" id="CAB4780249.1"/>
    </source>
</evidence>
<feature type="transmembrane region" description="Helical" evidence="7">
    <location>
        <begin position="108"/>
        <end position="125"/>
    </location>
</feature>
<dbReference type="Pfam" id="PF12270">
    <property type="entry name" value="Cyt_c_ox_IV"/>
    <property type="match status" value="1"/>
</dbReference>
<evidence type="ECO:0000256" key="3">
    <source>
        <dbReference type="ARBA" id="ARBA00022692"/>
    </source>
</evidence>
<dbReference type="EMBL" id="CAEZXH010000056">
    <property type="protein sequence ID" value="CAB4687368.1"/>
    <property type="molecule type" value="Genomic_DNA"/>
</dbReference>
<dbReference type="GO" id="GO:0005886">
    <property type="term" value="C:plasma membrane"/>
    <property type="evidence" value="ECO:0007669"/>
    <property type="project" value="UniProtKB-SubCell"/>
</dbReference>
<evidence type="ECO:0000313" key="13">
    <source>
        <dbReference type="EMBL" id="CAB5037704.1"/>
    </source>
</evidence>
<evidence type="ECO:0000256" key="2">
    <source>
        <dbReference type="ARBA" id="ARBA00022475"/>
    </source>
</evidence>
<dbReference type="EMBL" id="CAEZYJ010000014">
    <property type="protein sequence ID" value="CAB4713043.1"/>
    <property type="molecule type" value="Genomic_DNA"/>
</dbReference>
<proteinExistence type="predicted"/>
<evidence type="ECO:0000313" key="9">
    <source>
        <dbReference type="EMBL" id="CAB4687368.1"/>
    </source>
</evidence>
<dbReference type="GO" id="GO:0022900">
    <property type="term" value="P:electron transport chain"/>
    <property type="evidence" value="ECO:0007669"/>
    <property type="project" value="InterPro"/>
</dbReference>
<evidence type="ECO:0000313" key="10">
    <source>
        <dbReference type="EMBL" id="CAB4713043.1"/>
    </source>
</evidence>
<evidence type="ECO:0000256" key="4">
    <source>
        <dbReference type="ARBA" id="ARBA00022989"/>
    </source>
</evidence>
<comment type="catalytic activity">
    <reaction evidence="6">
        <text>4 Fe(II)-[cytochrome c] + O2 + 8 H(+)(in) = 4 Fe(III)-[cytochrome c] + 2 H2O + 4 H(+)(out)</text>
        <dbReference type="Rhea" id="RHEA:11436"/>
        <dbReference type="Rhea" id="RHEA-COMP:10350"/>
        <dbReference type="Rhea" id="RHEA-COMP:14399"/>
        <dbReference type="ChEBI" id="CHEBI:15377"/>
        <dbReference type="ChEBI" id="CHEBI:15378"/>
        <dbReference type="ChEBI" id="CHEBI:15379"/>
        <dbReference type="ChEBI" id="CHEBI:29033"/>
        <dbReference type="ChEBI" id="CHEBI:29034"/>
        <dbReference type="EC" id="7.1.1.9"/>
    </reaction>
</comment>
<evidence type="ECO:0000313" key="12">
    <source>
        <dbReference type="EMBL" id="CAB4856377.1"/>
    </source>
</evidence>
<keyword evidence="3 7" id="KW-0812">Transmembrane</keyword>
<dbReference type="AlphaFoldDB" id="A0A6J6G757"/>
<evidence type="ECO:0000313" key="8">
    <source>
        <dbReference type="EMBL" id="CAB4594994.1"/>
    </source>
</evidence>
<keyword evidence="5 7" id="KW-0472">Membrane</keyword>
<feature type="transmembrane region" description="Helical" evidence="7">
    <location>
        <begin position="29"/>
        <end position="51"/>
    </location>
</feature>
<feature type="transmembrane region" description="Helical" evidence="7">
    <location>
        <begin position="7"/>
        <end position="23"/>
    </location>
</feature>
<keyword evidence="2" id="KW-1003">Cell membrane</keyword>
<gene>
    <name evidence="8" type="ORF">UFOPK1811_00406</name>
    <name evidence="9" type="ORF">UFOPK2360_00935</name>
    <name evidence="10" type="ORF">UFOPK2659_00213</name>
    <name evidence="11" type="ORF">UFOPK2922_00983</name>
    <name evidence="12" type="ORF">UFOPK3306_00160</name>
    <name evidence="13" type="ORF">UFOPK4209_00635</name>
</gene>
<dbReference type="EMBL" id="CAFBPY010000084">
    <property type="protein sequence ID" value="CAB5037704.1"/>
    <property type="molecule type" value="Genomic_DNA"/>
</dbReference>
<comment type="subcellular location">
    <subcellularLocation>
        <location evidence="1">Cell membrane</location>
        <topology evidence="1">Multi-pass membrane protein</topology>
    </subcellularLocation>
</comment>
<dbReference type="EMBL" id="CAEZZS010000045">
    <property type="protein sequence ID" value="CAB4780249.1"/>
    <property type="molecule type" value="Genomic_DNA"/>
</dbReference>
<sequence length="132" mass="14790">MKFGWKFFLGIAAFYAIVDLIYFKLSGEIVGSLAILLSTLLALLLGFYFLVIDRRTDGFLPEDNLEGEIADRAGELGFFSPHSWWPLLVGFFMTLAGLGVLLGWWLTIMAVAGLLISIFGFVMQYQRDKSAH</sequence>
<dbReference type="InterPro" id="IPR021050">
    <property type="entry name" value="Cyt_c_oxidase_su4_actinobac"/>
</dbReference>
<accession>A0A6J6G757</accession>